<dbReference type="InterPro" id="IPR011990">
    <property type="entry name" value="TPR-like_helical_dom_sf"/>
</dbReference>
<keyword evidence="1" id="KW-0802">TPR repeat</keyword>
<evidence type="ECO:0000256" key="1">
    <source>
        <dbReference type="PROSITE-ProRule" id="PRU00339"/>
    </source>
</evidence>
<dbReference type="InterPro" id="IPR019734">
    <property type="entry name" value="TPR_rpt"/>
</dbReference>
<comment type="caution">
    <text evidence="2">The sequence shown here is derived from an EMBL/GenBank/DDBJ whole genome shotgun (WGS) entry which is preliminary data.</text>
</comment>
<feature type="repeat" description="TPR" evidence="1">
    <location>
        <begin position="358"/>
        <end position="391"/>
    </location>
</feature>
<dbReference type="RefSeq" id="WP_109405680.1">
    <property type="nucleotide sequence ID" value="NZ_QFFG01000006.1"/>
</dbReference>
<evidence type="ECO:0000313" key="2">
    <source>
        <dbReference type="EMBL" id="PWG04310.1"/>
    </source>
</evidence>
<dbReference type="OrthoDB" id="1079187at2"/>
<dbReference type="EMBL" id="QFFG01000006">
    <property type="protein sequence ID" value="PWG04310.1"/>
    <property type="molecule type" value="Genomic_DNA"/>
</dbReference>
<organism evidence="2 3">
    <name type="scientific">Polaribacter aquimarinus</name>
    <dbReference type="NCBI Taxonomy" id="2100726"/>
    <lineage>
        <taxon>Bacteria</taxon>
        <taxon>Pseudomonadati</taxon>
        <taxon>Bacteroidota</taxon>
        <taxon>Flavobacteriia</taxon>
        <taxon>Flavobacteriales</taxon>
        <taxon>Flavobacteriaceae</taxon>
    </lineage>
</organism>
<gene>
    <name evidence="2" type="ORF">DIS07_12950</name>
</gene>
<dbReference type="SUPFAM" id="SSF48452">
    <property type="entry name" value="TPR-like"/>
    <property type="match status" value="1"/>
</dbReference>
<dbReference type="InterPro" id="IPR008969">
    <property type="entry name" value="CarboxyPept-like_regulatory"/>
</dbReference>
<dbReference type="Gene3D" id="1.25.40.10">
    <property type="entry name" value="Tetratricopeptide repeat domain"/>
    <property type="match status" value="1"/>
</dbReference>
<protein>
    <submittedName>
        <fullName evidence="2">Uncharacterized protein</fullName>
    </submittedName>
</protein>
<dbReference type="Gene3D" id="2.170.130.10">
    <property type="entry name" value="TonB-dependent receptor, plug domain"/>
    <property type="match status" value="1"/>
</dbReference>
<dbReference type="Proteomes" id="UP000245670">
    <property type="component" value="Unassembled WGS sequence"/>
</dbReference>
<reference evidence="2 3" key="1">
    <citation type="submission" date="2018-05" db="EMBL/GenBank/DDBJ databases">
        <title>Polaribacter aquimarinus sp. nov., isolated from sediment in a sediment of sea.</title>
        <authorList>
            <person name="Lu D."/>
        </authorList>
    </citation>
    <scope>NUCLEOTIDE SEQUENCE [LARGE SCALE GENOMIC DNA]</scope>
    <source>
        <strain evidence="2 3">ZY113</strain>
    </source>
</reference>
<dbReference type="PROSITE" id="PS50005">
    <property type="entry name" value="TPR"/>
    <property type="match status" value="1"/>
</dbReference>
<dbReference type="SUPFAM" id="SSF49464">
    <property type="entry name" value="Carboxypeptidase regulatory domain-like"/>
    <property type="match status" value="1"/>
</dbReference>
<sequence>MKMINNSIKKNILLILFFTSIGFSQSPIDNELRNITGFIFHQNKPLSNVNITLSSNQKTGTTSNNKGFFSIKAKVGEILVFNYLGFKTVKIYIEDVTSVLNITMKIDNNMLDGISINTKKRKKGTTTSIKQREENLNTVLKLGRLNINTRSSGFGIKYINGNKLNESSFSLARAIRGLAPGLEVKGKPFQEVVYLRQSNFFRARKSVLWDVDGAITNTTPNLAVSQIKHIVILSSLGATNAYGADGAGGVIIISTNSDARINNTTKSNRSNYENNKIYNGKAIPYKDIKTGKPNYLKVYNNISNLDTALAKYANQYLNNSYKSNFHFNIFNEFKEKYSNKKLLLKVLADFEKEAASNVIDLKSIAYKYQELKEFEKAIRLYRKIANLRPNHAQSYRDLANAYLEVNDYKNAWKIYKFYLEKGYTIEENDIGEIIESEMIKTYINRKKDSTFKEIFKSNDFTKIMKSDVRLVFEWNTSEAEFILEFVNYKNQSYKVENSLDANNDLIIDQKQKGYTSKEFMIEKLDKTPYLVNIIYLGNKQYKPTILKMTTYYNWGKNNQSKEIEVFELKVKNMKIQLKKIDF</sequence>
<proteinExistence type="predicted"/>
<name>A0A2U2J7J5_9FLAO</name>
<dbReference type="InterPro" id="IPR037066">
    <property type="entry name" value="Plug_dom_sf"/>
</dbReference>
<dbReference type="AlphaFoldDB" id="A0A2U2J7J5"/>
<dbReference type="Pfam" id="PF13715">
    <property type="entry name" value="CarbopepD_reg_2"/>
    <property type="match status" value="1"/>
</dbReference>
<evidence type="ECO:0000313" key="3">
    <source>
        <dbReference type="Proteomes" id="UP000245670"/>
    </source>
</evidence>
<keyword evidence="3" id="KW-1185">Reference proteome</keyword>
<accession>A0A2U2J7J5</accession>